<gene>
    <name evidence="4" type="ORF">H9726_02805</name>
</gene>
<dbReference type="EMBL" id="DXCF01000015">
    <property type="protein sequence ID" value="HIZ09399.1"/>
    <property type="molecule type" value="Genomic_DNA"/>
</dbReference>
<keyword evidence="2" id="KW-0812">Transmembrane</keyword>
<reference evidence="4" key="2">
    <citation type="submission" date="2021-04" db="EMBL/GenBank/DDBJ databases">
        <authorList>
            <person name="Gilroy R."/>
        </authorList>
    </citation>
    <scope>NUCLEOTIDE SEQUENCE</scope>
    <source>
        <strain evidence="4">CHK192-19661</strain>
    </source>
</reference>
<protein>
    <submittedName>
        <fullName evidence="4">InlB B-repeat-containing protein</fullName>
    </submittedName>
</protein>
<dbReference type="AlphaFoldDB" id="A0A9D2IHF5"/>
<dbReference type="InterPro" id="IPR013783">
    <property type="entry name" value="Ig-like_fold"/>
</dbReference>
<evidence type="ECO:0000313" key="5">
    <source>
        <dbReference type="Proteomes" id="UP000824025"/>
    </source>
</evidence>
<comment type="caution">
    <text evidence="4">The sequence shown here is derived from an EMBL/GenBank/DDBJ whole genome shotgun (WGS) entry which is preliminary data.</text>
</comment>
<sequence length="1168" mass="124414">MFAKAGIKKKLLMLALAMAMAASLVCGTLFVRADAEAVNAEDLITVSGGATVTAAQRYTLKNAVGDLAAGTQVGPAGLYVSSGRENGSISGTQEYYEIALNGIFTGSVHINWQAPNEGFWEQHKEVAFRVQSISDPAAAFEFRMGGQWQQYGYVTYEWQGETLWRSQNTYYSDANPAASDYSYTQALSTDNGFAQWAPMIGNMDNADNHDYVGYFGVELEEDGTVNVAAVGAHDGNHREVVASFCEDPETFEPITDAERGSEPNLPKIDLSAGYTVTIRVQNYHNIGGWTADSMADFLLVSVEESETGDPSQPENGGTVYTFDGATSESAPQFYTNWQTIPVIRAEGYEETDYSYIGAEIELPRATATVGGVVSDFAGTITVTDPSGAQTQVTDGVYEVKSRGEHTVRYEQNGSYFEFGFYVYDKPFAVEDVVAAEGAALSYGEDVRGLAGITVSSEGGAYSGTLAGSFSGDMSVDFEFPHQFNEQNTGNGAQFVFTVYDAEGNAAFDIVYENTGGWYTGVYVRMGDEIRSWIEDGSYDGWDGAKGTMFYTVPTGDRCLVYPGTGIMYSEADKYGTLQLAWEGRTLCVRVTDRNGGMTTIARFDGSEPYTARELDVNGALVLDMNAERRYGLPMMDGTDAEGADLTKGFSIGFSSNNAQLPVTFLSVNGIAFEGRENITTDYTHSVSLLADRAYADGSDIYVAQGQSAGTVRRVYSYAFMGAVSQYAGSWGITHAIYEDDFSEFSSTDLSVGEHAVEIALDEGGAQWTGQTETLFLHVETPYTLSFEENGGESAADVIYSDSTRFLIEVPEISRLFWQFGGWYTDSGLTEEWDGSADSISGSMTLYAKWNDVTPPTIVFADGISASAETVAGRTFTVSKSDVIAGDDAQGSVTLTVRYRVPDSDSFTVLEGESVTLTAAEGIYEIEYIADDGAGNDTAVITRTVTAVARTAPVITVGEGAAEGYEGFPVAVADASASDMEGNALTDIDVTVTDENGRVYETTDGTFLPDKTGVYTVSYCAADASGVKGFASYKVTVVADTEAPVIRVDFSDRTVERGTVIAVPSATATDNAYGDVEVNVSVTFGTQTITLGEGNTFTADTPGTYVVRYTAEDGAGNAAETVVVRITVSAEGGASGGCSGTAYTAAGAVSAVLVAAAAAAAAICRRKAK</sequence>
<keyword evidence="2" id="KW-1133">Transmembrane helix</keyword>
<dbReference type="Gene3D" id="2.60.40.4270">
    <property type="entry name" value="Listeria-Bacteroides repeat domain"/>
    <property type="match status" value="1"/>
</dbReference>
<dbReference type="InterPro" id="IPR042229">
    <property type="entry name" value="Listeria/Bacterioides_rpt_sf"/>
</dbReference>
<evidence type="ECO:0000313" key="4">
    <source>
        <dbReference type="EMBL" id="HIZ09399.1"/>
    </source>
</evidence>
<feature type="signal peptide" evidence="3">
    <location>
        <begin position="1"/>
        <end position="21"/>
    </location>
</feature>
<dbReference type="InterPro" id="IPR013378">
    <property type="entry name" value="InlB-like_B-rpt"/>
</dbReference>
<evidence type="ECO:0000256" key="1">
    <source>
        <dbReference type="ARBA" id="ARBA00004196"/>
    </source>
</evidence>
<feature type="transmembrane region" description="Helical" evidence="2">
    <location>
        <begin position="1141"/>
        <end position="1163"/>
    </location>
</feature>
<organism evidence="4 5">
    <name type="scientific">Candidatus Borkfalkia avicola</name>
    <dbReference type="NCBI Taxonomy" id="2838503"/>
    <lineage>
        <taxon>Bacteria</taxon>
        <taxon>Bacillati</taxon>
        <taxon>Bacillota</taxon>
        <taxon>Clostridia</taxon>
        <taxon>Christensenellales</taxon>
        <taxon>Christensenellaceae</taxon>
        <taxon>Candidatus Borkfalkia</taxon>
    </lineage>
</organism>
<evidence type="ECO:0000256" key="2">
    <source>
        <dbReference type="SAM" id="Phobius"/>
    </source>
</evidence>
<name>A0A9D2IHF5_9FIRM</name>
<keyword evidence="3" id="KW-0732">Signal</keyword>
<dbReference type="GO" id="GO:0030313">
    <property type="term" value="C:cell envelope"/>
    <property type="evidence" value="ECO:0007669"/>
    <property type="project" value="UniProtKB-SubCell"/>
</dbReference>
<comment type="subcellular location">
    <subcellularLocation>
        <location evidence="1">Cell envelope</location>
    </subcellularLocation>
</comment>
<feature type="chain" id="PRO_5038425943" evidence="3">
    <location>
        <begin position="22"/>
        <end position="1168"/>
    </location>
</feature>
<reference evidence="4" key="1">
    <citation type="journal article" date="2021" name="PeerJ">
        <title>Extensive microbial diversity within the chicken gut microbiome revealed by metagenomics and culture.</title>
        <authorList>
            <person name="Gilroy R."/>
            <person name="Ravi A."/>
            <person name="Getino M."/>
            <person name="Pursley I."/>
            <person name="Horton D.L."/>
            <person name="Alikhan N.F."/>
            <person name="Baker D."/>
            <person name="Gharbi K."/>
            <person name="Hall N."/>
            <person name="Watson M."/>
            <person name="Adriaenssens E.M."/>
            <person name="Foster-Nyarko E."/>
            <person name="Jarju S."/>
            <person name="Secka A."/>
            <person name="Antonio M."/>
            <person name="Oren A."/>
            <person name="Chaudhuri R.R."/>
            <person name="La Ragione R."/>
            <person name="Hildebrand F."/>
            <person name="Pallen M.J."/>
        </authorList>
    </citation>
    <scope>NUCLEOTIDE SEQUENCE</scope>
    <source>
        <strain evidence="4">CHK192-19661</strain>
    </source>
</reference>
<dbReference type="InterPro" id="IPR035986">
    <property type="entry name" value="PKD_dom_sf"/>
</dbReference>
<keyword evidence="2" id="KW-0472">Membrane</keyword>
<dbReference type="Gene3D" id="2.60.40.10">
    <property type="entry name" value="Immunoglobulins"/>
    <property type="match status" value="1"/>
</dbReference>
<accession>A0A9D2IHF5</accession>
<evidence type="ECO:0000256" key="3">
    <source>
        <dbReference type="SAM" id="SignalP"/>
    </source>
</evidence>
<dbReference type="SUPFAM" id="SSF49299">
    <property type="entry name" value="PKD domain"/>
    <property type="match status" value="1"/>
</dbReference>
<dbReference type="Proteomes" id="UP000824025">
    <property type="component" value="Unassembled WGS sequence"/>
</dbReference>
<dbReference type="Pfam" id="PF09479">
    <property type="entry name" value="Flg_new"/>
    <property type="match status" value="1"/>
</dbReference>
<proteinExistence type="predicted"/>